<dbReference type="EMBL" id="JACHWY010000004">
    <property type="protein sequence ID" value="MBB3048902.1"/>
    <property type="molecule type" value="Genomic_DNA"/>
</dbReference>
<protein>
    <submittedName>
        <fullName evidence="1">Uncharacterized protein</fullName>
    </submittedName>
</protein>
<gene>
    <name evidence="1" type="ORF">FHR99_003176</name>
</gene>
<proteinExistence type="predicted"/>
<keyword evidence="2" id="KW-1185">Reference proteome</keyword>
<sequence length="156" mass="17449">MCGLYGDWASHSGFKSLYGGSAFDIFKEAYPARHSDPFLDADWFRCFGPVKTHTPVPPMTDDSLFVVLHALTDHGFEALTADIQKAWDRRSVTLESGLSKVNAHLLLDAIQHIPLDKDNCTRHSFLQFSAGTSPELLMVWVTERYLHPSRPDASKG</sequence>
<dbReference type="RefSeq" id="WP_183411692.1">
    <property type="nucleotide sequence ID" value="NZ_JACHWY010000004.1"/>
</dbReference>
<dbReference type="Proteomes" id="UP000537130">
    <property type="component" value="Unassembled WGS sequence"/>
</dbReference>
<accession>A0A7W4Z751</accession>
<evidence type="ECO:0000313" key="2">
    <source>
        <dbReference type="Proteomes" id="UP000537130"/>
    </source>
</evidence>
<name>A0A7W4Z751_9GAMM</name>
<organism evidence="1 2">
    <name type="scientific">Litorivivens lipolytica</name>
    <dbReference type="NCBI Taxonomy" id="1524264"/>
    <lineage>
        <taxon>Bacteria</taxon>
        <taxon>Pseudomonadati</taxon>
        <taxon>Pseudomonadota</taxon>
        <taxon>Gammaproteobacteria</taxon>
        <taxon>Litorivivens</taxon>
    </lineage>
</organism>
<reference evidence="1 2" key="1">
    <citation type="submission" date="2020-08" db="EMBL/GenBank/DDBJ databases">
        <title>Genomic Encyclopedia of Type Strains, Phase III (KMG-III): the genomes of soil and plant-associated and newly described type strains.</title>
        <authorList>
            <person name="Whitman W."/>
        </authorList>
    </citation>
    <scope>NUCLEOTIDE SEQUENCE [LARGE SCALE GENOMIC DNA]</scope>
    <source>
        <strain evidence="1 2">CECT 8654</strain>
    </source>
</reference>
<dbReference type="AlphaFoldDB" id="A0A7W4Z751"/>
<evidence type="ECO:0000313" key="1">
    <source>
        <dbReference type="EMBL" id="MBB3048902.1"/>
    </source>
</evidence>
<comment type="caution">
    <text evidence="1">The sequence shown here is derived from an EMBL/GenBank/DDBJ whole genome shotgun (WGS) entry which is preliminary data.</text>
</comment>